<feature type="domain" description="HTH araC/xylS-type" evidence="4">
    <location>
        <begin position="170"/>
        <end position="268"/>
    </location>
</feature>
<dbReference type="SUPFAM" id="SSF46689">
    <property type="entry name" value="Homeodomain-like"/>
    <property type="match status" value="2"/>
</dbReference>
<keyword evidence="6" id="KW-1185">Reference proteome</keyword>
<dbReference type="InterPro" id="IPR003313">
    <property type="entry name" value="AraC-bd"/>
</dbReference>
<dbReference type="Pfam" id="PF12833">
    <property type="entry name" value="HTH_18"/>
    <property type="match status" value="1"/>
</dbReference>
<accession>A0ABP5D6D2</accession>
<organism evidence="5 6">
    <name type="scientific">Microbacterium pumilum</name>
    <dbReference type="NCBI Taxonomy" id="344165"/>
    <lineage>
        <taxon>Bacteria</taxon>
        <taxon>Bacillati</taxon>
        <taxon>Actinomycetota</taxon>
        <taxon>Actinomycetes</taxon>
        <taxon>Micrococcales</taxon>
        <taxon>Microbacteriaceae</taxon>
        <taxon>Microbacterium</taxon>
    </lineage>
</organism>
<dbReference type="SMART" id="SM00342">
    <property type="entry name" value="HTH_ARAC"/>
    <property type="match status" value="1"/>
</dbReference>
<dbReference type="InterPro" id="IPR037923">
    <property type="entry name" value="HTH-like"/>
</dbReference>
<dbReference type="Gene3D" id="2.60.120.280">
    <property type="entry name" value="Regulatory protein AraC"/>
    <property type="match status" value="1"/>
</dbReference>
<evidence type="ECO:0000313" key="5">
    <source>
        <dbReference type="EMBL" id="GAA1974823.1"/>
    </source>
</evidence>
<comment type="caution">
    <text evidence="5">The sequence shown here is derived from an EMBL/GenBank/DDBJ whole genome shotgun (WGS) entry which is preliminary data.</text>
</comment>
<dbReference type="PROSITE" id="PS01124">
    <property type="entry name" value="HTH_ARAC_FAMILY_2"/>
    <property type="match status" value="1"/>
</dbReference>
<dbReference type="Proteomes" id="UP001500326">
    <property type="component" value="Unassembled WGS sequence"/>
</dbReference>
<dbReference type="Pfam" id="PF02311">
    <property type="entry name" value="AraC_binding"/>
    <property type="match status" value="1"/>
</dbReference>
<dbReference type="SUPFAM" id="SSF51215">
    <property type="entry name" value="Regulatory protein AraC"/>
    <property type="match status" value="1"/>
</dbReference>
<gene>
    <name evidence="5" type="ORF">GCM10009777_04520</name>
</gene>
<evidence type="ECO:0000313" key="6">
    <source>
        <dbReference type="Proteomes" id="UP001500326"/>
    </source>
</evidence>
<keyword evidence="3" id="KW-0804">Transcription</keyword>
<sequence>MTGLVNRREAPHPHVIRLVAGEFTEGSDYDTWRERGTTDWLLIYTVAGSGRVGGPTGEIVTGAGDAVLLRPHQQHDYGTSMRTWSLTYAHFHPRAEWSPLLDWPMRGGVGILHVPGEVRSRVLGALRTCARSSVGSLAQSELFAVNSLESALLWLDTQNPLRGRMDERLIRVMEHIGAHLADDLGVGTLARIATLSPSRLTHLFSATLGIPPQAFVERERLTRAAQLLDSTDRAIGEIARDVGWDDPLYFSRRFSHLHGLSPTAYRRRTPQA</sequence>
<keyword evidence="2" id="KW-0238">DNA-binding</keyword>
<dbReference type="InterPro" id="IPR018060">
    <property type="entry name" value="HTH_AraC"/>
</dbReference>
<evidence type="ECO:0000256" key="1">
    <source>
        <dbReference type="ARBA" id="ARBA00023015"/>
    </source>
</evidence>
<keyword evidence="1" id="KW-0805">Transcription regulation</keyword>
<name>A0ABP5D6D2_9MICO</name>
<protein>
    <submittedName>
        <fullName evidence="5">Helix-turn-helix domain-containing protein</fullName>
    </submittedName>
</protein>
<dbReference type="PANTHER" id="PTHR46796">
    <property type="entry name" value="HTH-TYPE TRANSCRIPTIONAL ACTIVATOR RHAS-RELATED"/>
    <property type="match status" value="1"/>
</dbReference>
<evidence type="ECO:0000259" key="4">
    <source>
        <dbReference type="PROSITE" id="PS01124"/>
    </source>
</evidence>
<reference evidence="6" key="1">
    <citation type="journal article" date="2019" name="Int. J. Syst. Evol. Microbiol.">
        <title>The Global Catalogue of Microorganisms (GCM) 10K type strain sequencing project: providing services to taxonomists for standard genome sequencing and annotation.</title>
        <authorList>
            <consortium name="The Broad Institute Genomics Platform"/>
            <consortium name="The Broad Institute Genome Sequencing Center for Infectious Disease"/>
            <person name="Wu L."/>
            <person name="Ma J."/>
        </authorList>
    </citation>
    <scope>NUCLEOTIDE SEQUENCE [LARGE SCALE GENOMIC DNA]</scope>
    <source>
        <strain evidence="6">JCM 14902</strain>
    </source>
</reference>
<proteinExistence type="predicted"/>
<dbReference type="InterPro" id="IPR009057">
    <property type="entry name" value="Homeodomain-like_sf"/>
</dbReference>
<evidence type="ECO:0000256" key="3">
    <source>
        <dbReference type="ARBA" id="ARBA00023163"/>
    </source>
</evidence>
<evidence type="ECO:0000256" key="2">
    <source>
        <dbReference type="ARBA" id="ARBA00023125"/>
    </source>
</evidence>
<dbReference type="Gene3D" id="1.10.10.60">
    <property type="entry name" value="Homeodomain-like"/>
    <property type="match status" value="1"/>
</dbReference>
<dbReference type="EMBL" id="BAAAOH010000001">
    <property type="protein sequence ID" value="GAA1974823.1"/>
    <property type="molecule type" value="Genomic_DNA"/>
</dbReference>
<dbReference type="InterPro" id="IPR050204">
    <property type="entry name" value="AraC_XylS_family_regulators"/>
</dbReference>
<dbReference type="RefSeq" id="WP_344058117.1">
    <property type="nucleotide sequence ID" value="NZ_BAAAOH010000001.1"/>
</dbReference>